<dbReference type="InterPro" id="IPR013761">
    <property type="entry name" value="SAM/pointed_sf"/>
</dbReference>
<dbReference type="PANTHER" id="PTHR11037:SF21">
    <property type="entry name" value="GEMINI, ISOFORM C"/>
    <property type="match status" value="1"/>
</dbReference>
<accession>A0A1B6DZZ2</accession>
<evidence type="ECO:0000259" key="1">
    <source>
        <dbReference type="Pfam" id="PF18016"/>
    </source>
</evidence>
<dbReference type="SUPFAM" id="SSF47769">
    <property type="entry name" value="SAM/Pointed domain"/>
    <property type="match status" value="1"/>
</dbReference>
<proteinExistence type="predicted"/>
<dbReference type="InterPro" id="IPR057520">
    <property type="entry name" value="GRHL1/CP2_C"/>
</dbReference>
<dbReference type="FunFam" id="1.10.150.50:FF:000086">
    <property type="entry name" value="Alpha-globin transcription factor CP2"/>
    <property type="match status" value="1"/>
</dbReference>
<dbReference type="Pfam" id="PF25416">
    <property type="entry name" value="GRHL1_C"/>
    <property type="match status" value="1"/>
</dbReference>
<dbReference type="Gene3D" id="1.10.150.50">
    <property type="entry name" value="Transcription Factor, Ets-1"/>
    <property type="match status" value="1"/>
</dbReference>
<reference evidence="3" key="1">
    <citation type="submission" date="2015-12" db="EMBL/GenBank/DDBJ databases">
        <title>De novo transcriptome assembly of four potential Pierce s Disease insect vectors from Arizona vineyards.</title>
        <authorList>
            <person name="Tassone E.E."/>
        </authorList>
    </citation>
    <scope>NUCLEOTIDE SEQUENCE</scope>
</reference>
<dbReference type="EMBL" id="GEDC01006074">
    <property type="protein sequence ID" value="JAS31224.1"/>
    <property type="molecule type" value="Transcribed_RNA"/>
</dbReference>
<dbReference type="EMBL" id="GEDC01003571">
    <property type="protein sequence ID" value="JAS33727.1"/>
    <property type="molecule type" value="Transcribed_RNA"/>
</dbReference>
<evidence type="ECO:0000313" key="3">
    <source>
        <dbReference type="EMBL" id="JAS31224.1"/>
    </source>
</evidence>
<dbReference type="Pfam" id="PF18016">
    <property type="entry name" value="SAM_3"/>
    <property type="match status" value="1"/>
</dbReference>
<dbReference type="AlphaFoldDB" id="A0A1B6DZZ2"/>
<feature type="domain" description="GRHL1/CP2 C-terminal" evidence="2">
    <location>
        <begin position="185"/>
        <end position="273"/>
    </location>
</feature>
<sequence length="278" mass="30799">MLLLVHTVTMTLADIEMCAKFYHTLSPIPQRTVLTLVGKRIAVTFSKKKGLCRSFKHRAHTPRLRHNLQAITINGFCNGATAPSKDLTTIHDPSSTTVANVGQPERVADSSNSSMQQILTGPLPFNATAQQTSLWLQNNRFNGHLRSFSSFSGADLLRLSRDDLIQICGLADGIRLFNVLHTKAKTLYFCVQTSPIVYHAIYLASLSSREIISKLSKLLSISINQVHDVYLQGPGGIHVLVSDELVQNIKDEAMFMVEILPDHSSDRLRILLKPPSSN</sequence>
<organism evidence="3">
    <name type="scientific">Clastoptera arizonana</name>
    <name type="common">Arizona spittle bug</name>
    <dbReference type="NCBI Taxonomy" id="38151"/>
    <lineage>
        <taxon>Eukaryota</taxon>
        <taxon>Metazoa</taxon>
        <taxon>Ecdysozoa</taxon>
        <taxon>Arthropoda</taxon>
        <taxon>Hexapoda</taxon>
        <taxon>Insecta</taxon>
        <taxon>Pterygota</taxon>
        <taxon>Neoptera</taxon>
        <taxon>Paraneoptera</taxon>
        <taxon>Hemiptera</taxon>
        <taxon>Auchenorrhyncha</taxon>
        <taxon>Cercopoidea</taxon>
        <taxon>Clastopteridae</taxon>
        <taxon>Clastoptera</taxon>
    </lineage>
</organism>
<evidence type="ECO:0000313" key="4">
    <source>
        <dbReference type="EMBL" id="JAS33727.1"/>
    </source>
</evidence>
<evidence type="ECO:0000259" key="2">
    <source>
        <dbReference type="Pfam" id="PF25416"/>
    </source>
</evidence>
<dbReference type="GO" id="GO:0000978">
    <property type="term" value="F:RNA polymerase II cis-regulatory region sequence-specific DNA binding"/>
    <property type="evidence" value="ECO:0007669"/>
    <property type="project" value="TreeGrafter"/>
</dbReference>
<dbReference type="GO" id="GO:0001228">
    <property type="term" value="F:DNA-binding transcription activator activity, RNA polymerase II-specific"/>
    <property type="evidence" value="ECO:0007669"/>
    <property type="project" value="TreeGrafter"/>
</dbReference>
<dbReference type="InterPro" id="IPR041418">
    <property type="entry name" value="SAM_3"/>
</dbReference>
<gene>
    <name evidence="3" type="ORF">g.29115</name>
    <name evidence="4" type="ORF">g.29117</name>
</gene>
<protein>
    <submittedName>
        <fullName evidence="3">Uncharacterized protein</fullName>
    </submittedName>
</protein>
<dbReference type="PANTHER" id="PTHR11037">
    <property type="entry name" value="TRANSCRIPTION FACTOR CP2"/>
    <property type="match status" value="1"/>
</dbReference>
<dbReference type="InterPro" id="IPR040167">
    <property type="entry name" value="TF_CP2-like"/>
</dbReference>
<name>A0A1B6DZZ2_9HEMI</name>
<feature type="domain" description="SAM" evidence="1">
    <location>
        <begin position="124"/>
        <end position="181"/>
    </location>
</feature>
<dbReference type="GO" id="GO:0005634">
    <property type="term" value="C:nucleus"/>
    <property type="evidence" value="ECO:0007669"/>
    <property type="project" value="TreeGrafter"/>
</dbReference>